<sequence length="121" mass="13865">MLIFKISDKIVLQEKIVEADVKKEKEESNLKTIDSTSVYIPIETENHKKILKEVFKMPPAANRTKILNRGGTSPARATTMDKVTNIWRAYLESDCILSTMQIQRLGDHKYAAQDVSWLDEL</sequence>
<evidence type="ECO:0000313" key="1">
    <source>
        <dbReference type="Proteomes" id="UP000887579"/>
    </source>
</evidence>
<protein>
    <submittedName>
        <fullName evidence="2">Uncharacterized protein</fullName>
    </submittedName>
</protein>
<proteinExistence type="predicted"/>
<accession>A0AC34FFQ6</accession>
<evidence type="ECO:0000313" key="2">
    <source>
        <dbReference type="WBParaSite" id="ES5_v2.g15984.t1"/>
    </source>
</evidence>
<dbReference type="Proteomes" id="UP000887579">
    <property type="component" value="Unplaced"/>
</dbReference>
<reference evidence="2" key="1">
    <citation type="submission" date="2022-11" db="UniProtKB">
        <authorList>
            <consortium name="WormBaseParasite"/>
        </authorList>
    </citation>
    <scope>IDENTIFICATION</scope>
</reference>
<dbReference type="WBParaSite" id="ES5_v2.g15984.t1">
    <property type="protein sequence ID" value="ES5_v2.g15984.t1"/>
    <property type="gene ID" value="ES5_v2.g15984"/>
</dbReference>
<organism evidence="1 2">
    <name type="scientific">Panagrolaimus sp. ES5</name>
    <dbReference type="NCBI Taxonomy" id="591445"/>
    <lineage>
        <taxon>Eukaryota</taxon>
        <taxon>Metazoa</taxon>
        <taxon>Ecdysozoa</taxon>
        <taxon>Nematoda</taxon>
        <taxon>Chromadorea</taxon>
        <taxon>Rhabditida</taxon>
        <taxon>Tylenchina</taxon>
        <taxon>Panagrolaimomorpha</taxon>
        <taxon>Panagrolaimoidea</taxon>
        <taxon>Panagrolaimidae</taxon>
        <taxon>Panagrolaimus</taxon>
    </lineage>
</organism>
<name>A0AC34FFQ6_9BILA</name>